<dbReference type="Proteomes" id="UP000018211">
    <property type="component" value="Unassembled WGS sequence"/>
</dbReference>
<dbReference type="InterPro" id="IPR002934">
    <property type="entry name" value="Polymerase_NTP_transf_dom"/>
</dbReference>
<dbReference type="AlphaFoldDB" id="A0AAV2VJQ4"/>
<comment type="caution">
    <text evidence="2">The sequence shown here is derived from an EMBL/GenBank/DDBJ whole genome shotgun (WGS) entry which is preliminary data.</text>
</comment>
<accession>A0AAV2VJQ4</accession>
<dbReference type="EMBL" id="CAOF01000033">
    <property type="protein sequence ID" value="CCO44863.1"/>
    <property type="molecule type" value="Genomic_DNA"/>
</dbReference>
<name>A0AAV2VJQ4_9VIBR</name>
<reference evidence="2 3" key="1">
    <citation type="journal article" date="2013" name="ISME J.">
        <title>Comparative genomics of pathogenic lineages of Vibrio nigripulchritudo identifies virulence-associated traits.</title>
        <authorList>
            <person name="Goudenege D."/>
            <person name="Labreuche Y."/>
            <person name="Krin E."/>
            <person name="Ansquer D."/>
            <person name="Mangenot S."/>
            <person name="Calteau A."/>
            <person name="Medigue C."/>
            <person name="Mazel D."/>
            <person name="Polz M.F."/>
            <person name="Le Roux F."/>
        </authorList>
    </citation>
    <scope>NUCLEOTIDE SEQUENCE [LARGE SCALE GENOMIC DNA]</scope>
    <source>
        <strain evidence="2 3">SOn1</strain>
    </source>
</reference>
<dbReference type="Gene3D" id="3.30.460.10">
    <property type="entry name" value="Beta Polymerase, domain 2"/>
    <property type="match status" value="1"/>
</dbReference>
<dbReference type="GO" id="GO:0016779">
    <property type="term" value="F:nucleotidyltransferase activity"/>
    <property type="evidence" value="ECO:0007669"/>
    <property type="project" value="InterPro"/>
</dbReference>
<dbReference type="CDD" id="cd05403">
    <property type="entry name" value="NT_KNTase_like"/>
    <property type="match status" value="1"/>
</dbReference>
<proteinExistence type="predicted"/>
<evidence type="ECO:0000313" key="2">
    <source>
        <dbReference type="EMBL" id="CCO44863.1"/>
    </source>
</evidence>
<gene>
    <name evidence="2" type="ORF">VIBNISOn1_1280008</name>
</gene>
<dbReference type="RefSeq" id="WP_022610555.1">
    <property type="nucleotide sequence ID" value="NZ_LK391965.1"/>
</dbReference>
<sequence>MSDVHVSLGLDQDGYITNPCSADRIQPDFQPVVNVVSDMLYSDFKNKVHSLYLYGSVAQGKALPEISDLDVSVVFNEPLSALESNRLKEISNEIVRKHSVVSKLDIDPGYLEEVIHKREKYRWYFWLKHCCCCIAGEDLSKRFGRLKPSIQIAYELNSDLEAFIETLDVEFSHVSKVKRRQILAKKILRTASTLIAEKDDSWHTELEHCMRAAMPYYPEYEQDLQLALKISEGVLAEDGQVNQLVERLGSKLIETLNNAKLFSAAYRE</sequence>
<feature type="domain" description="Polymerase nucleotidyl transferase" evidence="1">
    <location>
        <begin position="44"/>
        <end position="95"/>
    </location>
</feature>
<dbReference type="InterPro" id="IPR043519">
    <property type="entry name" value="NT_sf"/>
</dbReference>
<dbReference type="Pfam" id="PF01909">
    <property type="entry name" value="NTP_transf_2"/>
    <property type="match status" value="1"/>
</dbReference>
<evidence type="ECO:0000313" key="3">
    <source>
        <dbReference type="Proteomes" id="UP000018211"/>
    </source>
</evidence>
<evidence type="ECO:0000259" key="1">
    <source>
        <dbReference type="Pfam" id="PF01909"/>
    </source>
</evidence>
<organism evidence="2 3">
    <name type="scientific">Vibrio nigripulchritudo SOn1</name>
    <dbReference type="NCBI Taxonomy" id="1238450"/>
    <lineage>
        <taxon>Bacteria</taxon>
        <taxon>Pseudomonadati</taxon>
        <taxon>Pseudomonadota</taxon>
        <taxon>Gammaproteobacteria</taxon>
        <taxon>Vibrionales</taxon>
        <taxon>Vibrionaceae</taxon>
        <taxon>Vibrio</taxon>
    </lineage>
</organism>
<protein>
    <submittedName>
        <fullName evidence="2">Nucleotidyltransferase</fullName>
    </submittedName>
</protein>
<dbReference type="SUPFAM" id="SSF81301">
    <property type="entry name" value="Nucleotidyltransferase"/>
    <property type="match status" value="1"/>
</dbReference>